<dbReference type="EMBL" id="OVEO01000008">
    <property type="protein sequence ID" value="SPQ97785.1"/>
    <property type="molecule type" value="Genomic_DNA"/>
</dbReference>
<dbReference type="InterPro" id="IPR016848">
    <property type="entry name" value="RNase_P/MRP_Rpp29-subunit"/>
</dbReference>
<comment type="subcellular location">
    <subcellularLocation>
        <location evidence="1">Nucleus</location>
    </subcellularLocation>
</comment>
<dbReference type="InterPro" id="IPR023534">
    <property type="entry name" value="Rof/RNase_P-like"/>
</dbReference>
<dbReference type="SUPFAM" id="SSF101744">
    <property type="entry name" value="Rof/RNase P subunit-like"/>
    <property type="match status" value="1"/>
</dbReference>
<dbReference type="GO" id="GO:0006364">
    <property type="term" value="P:rRNA processing"/>
    <property type="evidence" value="ECO:0007669"/>
    <property type="project" value="TreeGrafter"/>
</dbReference>
<dbReference type="Proteomes" id="UP000290189">
    <property type="component" value="Unassembled WGS sequence"/>
</dbReference>
<feature type="region of interest" description="Disordered" evidence="3">
    <location>
        <begin position="13"/>
        <end position="45"/>
    </location>
</feature>
<dbReference type="Pfam" id="PF01868">
    <property type="entry name" value="RNase_P-MRP_p29"/>
    <property type="match status" value="1"/>
</dbReference>
<evidence type="ECO:0000313" key="5">
    <source>
        <dbReference type="Proteomes" id="UP000290189"/>
    </source>
</evidence>
<dbReference type="GO" id="GO:0030677">
    <property type="term" value="C:ribonuclease P complex"/>
    <property type="evidence" value="ECO:0007669"/>
    <property type="project" value="InterPro"/>
</dbReference>
<dbReference type="GO" id="GO:0005634">
    <property type="term" value="C:nucleus"/>
    <property type="evidence" value="ECO:0007669"/>
    <property type="project" value="UniProtKB-SubCell"/>
</dbReference>
<dbReference type="AlphaFoldDB" id="A0A3P3YC97"/>
<dbReference type="GO" id="GO:0001682">
    <property type="term" value="P:tRNA 5'-leader removal"/>
    <property type="evidence" value="ECO:0007669"/>
    <property type="project" value="InterPro"/>
</dbReference>
<evidence type="ECO:0000256" key="1">
    <source>
        <dbReference type="ARBA" id="ARBA00004123"/>
    </source>
</evidence>
<reference evidence="4 5" key="1">
    <citation type="submission" date="2018-03" db="EMBL/GenBank/DDBJ databases">
        <authorList>
            <person name="Fogelqvist J."/>
        </authorList>
    </citation>
    <scope>NUCLEOTIDE SEQUENCE [LARGE SCALE GENOMIC DNA]</scope>
</reference>
<geneLocation type="mitochondrion" evidence="4"/>
<dbReference type="PANTHER" id="PTHR13348">
    <property type="entry name" value="RIBONUCLEASE P SUBUNIT P29"/>
    <property type="match status" value="1"/>
</dbReference>
<sequence>MCGCSRAFSATARFRSPAMSKRPAPAHDRTSGKRTRASAGDDRQHWSVATTENEAVLYMELDAGIMESAGSGATTTMQGLVASIVETDGALRSAQTKLEGKRVMLENPVREVSAGEQRRRQVKSALSNRSILSNRQMRKLGMLDVDRKEIKYDLFVPIHQLWLQYFQQTTADSTAASVLQSKLMKADLHGAIIVVIRSRCPSLIGQRGIVYRETQYTFQIVTSTNATKVLPKQHSVFGVVAQGCLLEIFGNNFLYRPSERSARKYKAHGKSLRL</sequence>
<evidence type="ECO:0000256" key="2">
    <source>
        <dbReference type="ARBA" id="ARBA00006181"/>
    </source>
</evidence>
<keyword evidence="4" id="KW-0496">Mitochondrion</keyword>
<dbReference type="InterPro" id="IPR002730">
    <property type="entry name" value="Rpp29/RNP1"/>
</dbReference>
<accession>A0A3P3YC97</accession>
<organism evidence="4 5">
    <name type="scientific">Plasmodiophora brassicae</name>
    <name type="common">Clubroot disease agent</name>
    <dbReference type="NCBI Taxonomy" id="37360"/>
    <lineage>
        <taxon>Eukaryota</taxon>
        <taxon>Sar</taxon>
        <taxon>Rhizaria</taxon>
        <taxon>Endomyxa</taxon>
        <taxon>Phytomyxea</taxon>
        <taxon>Plasmodiophorida</taxon>
        <taxon>Plasmodiophoridae</taxon>
        <taxon>Plasmodiophora</taxon>
    </lineage>
</organism>
<evidence type="ECO:0000313" key="4">
    <source>
        <dbReference type="EMBL" id="SPQ97785.1"/>
    </source>
</evidence>
<gene>
    <name evidence="4" type="ORF">PLBR_LOCUS5000</name>
</gene>
<evidence type="ECO:0000256" key="3">
    <source>
        <dbReference type="SAM" id="MobiDB-lite"/>
    </source>
</evidence>
<proteinExistence type="inferred from homology"/>
<protein>
    <submittedName>
        <fullName evidence="4">Uncharacterized protein</fullName>
    </submittedName>
</protein>
<name>A0A3P3YC97_PLABS</name>
<dbReference type="Gene3D" id="2.30.30.210">
    <property type="entry name" value="Ribonuclease P/MRP, subunit p29"/>
    <property type="match status" value="1"/>
</dbReference>
<dbReference type="InterPro" id="IPR036980">
    <property type="entry name" value="RNase_P/MRP_Rpp29_sf"/>
</dbReference>
<dbReference type="GO" id="GO:0000172">
    <property type="term" value="C:ribonuclease MRP complex"/>
    <property type="evidence" value="ECO:0007669"/>
    <property type="project" value="InterPro"/>
</dbReference>
<dbReference type="SMART" id="SM00538">
    <property type="entry name" value="POP4"/>
    <property type="match status" value="1"/>
</dbReference>
<dbReference type="GO" id="GO:0033204">
    <property type="term" value="F:ribonuclease P RNA binding"/>
    <property type="evidence" value="ECO:0007669"/>
    <property type="project" value="InterPro"/>
</dbReference>
<comment type="similarity">
    <text evidence="2">Belongs to the eukaryotic/archaeal RNase P protein component 1 family.</text>
</comment>
<dbReference type="PANTHER" id="PTHR13348:SF0">
    <property type="entry name" value="RIBONUCLEASE P PROTEIN SUBUNIT P29"/>
    <property type="match status" value="1"/>
</dbReference>